<evidence type="ECO:0000313" key="3">
    <source>
        <dbReference type="Proteomes" id="UP001216674"/>
    </source>
</evidence>
<gene>
    <name evidence="2" type="ORF">P3W85_28295</name>
</gene>
<name>A0ABT6AW14_9BURK</name>
<evidence type="ECO:0000259" key="1">
    <source>
        <dbReference type="Pfam" id="PF01052"/>
    </source>
</evidence>
<dbReference type="Proteomes" id="UP001216674">
    <property type="component" value="Unassembled WGS sequence"/>
</dbReference>
<dbReference type="Pfam" id="PF01052">
    <property type="entry name" value="FliMN_C"/>
    <property type="match status" value="1"/>
</dbReference>
<keyword evidence="2" id="KW-0282">Flagellum</keyword>
<dbReference type="InterPro" id="IPR036429">
    <property type="entry name" value="SpoA-like_sf"/>
</dbReference>
<keyword evidence="2" id="KW-0966">Cell projection</keyword>
<keyword evidence="3" id="KW-1185">Reference proteome</keyword>
<dbReference type="EMBL" id="JARJLM010000464">
    <property type="protein sequence ID" value="MDF3836821.1"/>
    <property type="molecule type" value="Genomic_DNA"/>
</dbReference>
<proteinExistence type="predicted"/>
<keyword evidence="2" id="KW-0969">Cilium</keyword>
<evidence type="ECO:0000313" key="2">
    <source>
        <dbReference type="EMBL" id="MDF3836821.1"/>
    </source>
</evidence>
<comment type="caution">
    <text evidence="2">The sequence shown here is derived from an EMBL/GenBank/DDBJ whole genome shotgun (WGS) entry which is preliminary data.</text>
</comment>
<accession>A0ABT6AW14</accession>
<feature type="domain" description="Flagellar motor switch protein FliN-like C-terminal" evidence="1">
    <location>
        <begin position="185"/>
        <end position="247"/>
    </location>
</feature>
<protein>
    <submittedName>
        <fullName evidence="2">FliM/FliN family flagellar motor C-terminal domain-containing protein</fullName>
    </submittedName>
</protein>
<dbReference type="InterPro" id="IPR001543">
    <property type="entry name" value="FliN-like_C"/>
</dbReference>
<dbReference type="SUPFAM" id="SSF101801">
    <property type="entry name" value="Surface presentation of antigens (SPOA)"/>
    <property type="match status" value="1"/>
</dbReference>
<reference evidence="2 3" key="1">
    <citation type="submission" date="2023-03" db="EMBL/GenBank/DDBJ databases">
        <title>Draft assemblies of triclosan tolerant bacteria isolated from returned activated sludge.</title>
        <authorList>
            <person name="Van Hamelsveld S."/>
        </authorList>
    </citation>
    <scope>NUCLEOTIDE SEQUENCE [LARGE SCALE GENOMIC DNA]</scope>
    <source>
        <strain evidence="2 3">GW210010_S58</strain>
    </source>
</reference>
<sequence length="260" mass="27870">MTRFRDALQPVVLRWVQTWFGDAEYEIAQEDAGGSACRSKADPYPLGALLAIDGVRASHSIGEFLLGSRARTESAGSKTRALMERLGQRALDDLCVVLGEFADEKTSSPGAAASQPGHAAYVAAVHATRHDDVEPWRFTLRVDGWHVTTLCVGRAALASWMPPVEALPNAKPLRSRTEAMSPQVVRARVYLGEVSLPVADLKDLAVGDVLVLGRLLEDRVDIRLSGKDTNILTGALCAADGEIAVQLATRDGGSTNARTL</sequence>
<organism evidence="2 3">
    <name type="scientific">Cupriavidus basilensis</name>
    <dbReference type="NCBI Taxonomy" id="68895"/>
    <lineage>
        <taxon>Bacteria</taxon>
        <taxon>Pseudomonadati</taxon>
        <taxon>Pseudomonadota</taxon>
        <taxon>Betaproteobacteria</taxon>
        <taxon>Burkholderiales</taxon>
        <taxon>Burkholderiaceae</taxon>
        <taxon>Cupriavidus</taxon>
    </lineage>
</organism>
<dbReference type="RefSeq" id="WP_276267179.1">
    <property type="nucleotide sequence ID" value="NZ_JARJLM010000464.1"/>
</dbReference>
<dbReference type="Gene3D" id="2.30.330.10">
    <property type="entry name" value="SpoA-like"/>
    <property type="match status" value="1"/>
</dbReference>